<keyword evidence="3" id="KW-0808">Transferase</keyword>
<evidence type="ECO:0000256" key="7">
    <source>
        <dbReference type="ARBA" id="ARBA00023012"/>
    </source>
</evidence>
<keyword evidence="11" id="KW-1185">Reference proteome</keyword>
<feature type="domain" description="Histidine kinase" evidence="9">
    <location>
        <begin position="230"/>
        <end position="457"/>
    </location>
</feature>
<evidence type="ECO:0000256" key="2">
    <source>
        <dbReference type="ARBA" id="ARBA00012438"/>
    </source>
</evidence>
<name>A0ABW3SQI7_9BACT</name>
<dbReference type="PANTHER" id="PTHR43065">
    <property type="entry name" value="SENSOR HISTIDINE KINASE"/>
    <property type="match status" value="1"/>
</dbReference>
<evidence type="ECO:0000256" key="8">
    <source>
        <dbReference type="SAM" id="Phobius"/>
    </source>
</evidence>
<keyword evidence="8" id="KW-0472">Membrane</keyword>
<evidence type="ECO:0000256" key="3">
    <source>
        <dbReference type="ARBA" id="ARBA00022679"/>
    </source>
</evidence>
<gene>
    <name evidence="10" type="ORF">ACFQ2O_12840</name>
</gene>
<dbReference type="RefSeq" id="WP_377528203.1">
    <property type="nucleotide sequence ID" value="NZ_JBHTLD010000114.1"/>
</dbReference>
<feature type="transmembrane region" description="Helical" evidence="8">
    <location>
        <begin position="35"/>
        <end position="55"/>
    </location>
</feature>
<dbReference type="EMBL" id="JBHTLD010000114">
    <property type="protein sequence ID" value="MFD1187094.1"/>
    <property type="molecule type" value="Genomic_DNA"/>
</dbReference>
<dbReference type="InterPro" id="IPR036890">
    <property type="entry name" value="HATPase_C_sf"/>
</dbReference>
<dbReference type="EC" id="2.7.13.3" evidence="2"/>
<sequence>MAYSGFRIRLLLRLLLLIAVALALLLVLYRTDWYMTAFCVFLILVFQVYDLITFVERTNRDISSFLEAMRHSDFTQRFATERANSSYRELYQHFNDISDAFLKVKTDKQAHYHYLQTIIEQVGVGILSFDEEGEVELVNEVTKRMLHVPHLRHVEALERLSAELVQALFGIAHQEKRLVMVQLKHEQLLLSLHATELTLQGRQLKIVTLQNIQSELEEQELQTWQKVIRVLTHEIMNSITPVISLTSTVAGLLQQEVIVKQQAGESIDMDVLEDMQAGLQTVERRSSGMLNFVKNYRRLMRLPVSELRPLKINSLLRQVHQLLQPELKLQAILLKMYLPDEDVEVMADAEQLEQVLINLLKNSMEACQGCTEPLVEIIAYVPDGERAKLRIDVIDNGPGIAEDVLDKIFIPFYTTKKHGSGIGLSLSKQIMQQHGGTIRVHTKPNETVFSLQLKLVTNSAV</sequence>
<dbReference type="GO" id="GO:0016301">
    <property type="term" value="F:kinase activity"/>
    <property type="evidence" value="ECO:0007669"/>
    <property type="project" value="UniProtKB-KW"/>
</dbReference>
<dbReference type="PROSITE" id="PS50109">
    <property type="entry name" value="HIS_KIN"/>
    <property type="match status" value="1"/>
</dbReference>
<dbReference type="PANTHER" id="PTHR43065:SF46">
    <property type="entry name" value="C4-DICARBOXYLATE TRANSPORT SENSOR PROTEIN DCTB"/>
    <property type="match status" value="1"/>
</dbReference>
<comment type="catalytic activity">
    <reaction evidence="1">
        <text>ATP + protein L-histidine = ADP + protein N-phospho-L-histidine.</text>
        <dbReference type="EC" id="2.7.13.3"/>
    </reaction>
</comment>
<accession>A0ABW3SQI7</accession>
<dbReference type="PRINTS" id="PR00344">
    <property type="entry name" value="BCTRLSENSOR"/>
</dbReference>
<dbReference type="InterPro" id="IPR003594">
    <property type="entry name" value="HATPase_dom"/>
</dbReference>
<evidence type="ECO:0000256" key="1">
    <source>
        <dbReference type="ARBA" id="ARBA00000085"/>
    </source>
</evidence>
<keyword evidence="5 10" id="KW-0418">Kinase</keyword>
<dbReference type="Gene3D" id="3.30.565.10">
    <property type="entry name" value="Histidine kinase-like ATPase, C-terminal domain"/>
    <property type="match status" value="1"/>
</dbReference>
<keyword evidence="8" id="KW-1133">Transmembrane helix</keyword>
<proteinExistence type="predicted"/>
<organism evidence="10 11">
    <name type="scientific">Pontibacter rugosus</name>
    <dbReference type="NCBI Taxonomy" id="1745966"/>
    <lineage>
        <taxon>Bacteria</taxon>
        <taxon>Pseudomonadati</taxon>
        <taxon>Bacteroidota</taxon>
        <taxon>Cytophagia</taxon>
        <taxon>Cytophagales</taxon>
        <taxon>Hymenobacteraceae</taxon>
        <taxon>Pontibacter</taxon>
    </lineage>
</organism>
<protein>
    <recommendedName>
        <fullName evidence="2">histidine kinase</fullName>
        <ecNumber evidence="2">2.7.13.3</ecNumber>
    </recommendedName>
</protein>
<keyword evidence="4" id="KW-0547">Nucleotide-binding</keyword>
<keyword evidence="8" id="KW-0812">Transmembrane</keyword>
<dbReference type="SUPFAM" id="SSF55874">
    <property type="entry name" value="ATPase domain of HSP90 chaperone/DNA topoisomerase II/histidine kinase"/>
    <property type="match status" value="1"/>
</dbReference>
<reference evidence="11" key="1">
    <citation type="journal article" date="2019" name="Int. J. Syst. Evol. Microbiol.">
        <title>The Global Catalogue of Microorganisms (GCM) 10K type strain sequencing project: providing services to taxonomists for standard genome sequencing and annotation.</title>
        <authorList>
            <consortium name="The Broad Institute Genomics Platform"/>
            <consortium name="The Broad Institute Genome Sequencing Center for Infectious Disease"/>
            <person name="Wu L."/>
            <person name="Ma J."/>
        </authorList>
    </citation>
    <scope>NUCLEOTIDE SEQUENCE [LARGE SCALE GENOMIC DNA]</scope>
    <source>
        <strain evidence="11">JCM 31319</strain>
    </source>
</reference>
<keyword evidence="6" id="KW-0067">ATP-binding</keyword>
<dbReference type="CDD" id="cd00075">
    <property type="entry name" value="HATPase"/>
    <property type="match status" value="1"/>
</dbReference>
<evidence type="ECO:0000313" key="10">
    <source>
        <dbReference type="EMBL" id="MFD1187094.1"/>
    </source>
</evidence>
<evidence type="ECO:0000313" key="11">
    <source>
        <dbReference type="Proteomes" id="UP001597094"/>
    </source>
</evidence>
<feature type="transmembrane region" description="Helical" evidence="8">
    <location>
        <begin position="12"/>
        <end position="29"/>
    </location>
</feature>
<dbReference type="InterPro" id="IPR004358">
    <property type="entry name" value="Sig_transdc_His_kin-like_C"/>
</dbReference>
<dbReference type="InterPro" id="IPR005467">
    <property type="entry name" value="His_kinase_dom"/>
</dbReference>
<evidence type="ECO:0000256" key="4">
    <source>
        <dbReference type="ARBA" id="ARBA00022741"/>
    </source>
</evidence>
<dbReference type="SMART" id="SM00387">
    <property type="entry name" value="HATPase_c"/>
    <property type="match status" value="1"/>
</dbReference>
<dbReference type="Gene3D" id="3.30.450.20">
    <property type="entry name" value="PAS domain"/>
    <property type="match status" value="1"/>
</dbReference>
<evidence type="ECO:0000259" key="9">
    <source>
        <dbReference type="PROSITE" id="PS50109"/>
    </source>
</evidence>
<keyword evidence="7" id="KW-0902">Two-component regulatory system</keyword>
<dbReference type="Pfam" id="PF02518">
    <property type="entry name" value="HATPase_c"/>
    <property type="match status" value="1"/>
</dbReference>
<evidence type="ECO:0000256" key="6">
    <source>
        <dbReference type="ARBA" id="ARBA00022840"/>
    </source>
</evidence>
<comment type="caution">
    <text evidence="10">The sequence shown here is derived from an EMBL/GenBank/DDBJ whole genome shotgun (WGS) entry which is preliminary data.</text>
</comment>
<evidence type="ECO:0000256" key="5">
    <source>
        <dbReference type="ARBA" id="ARBA00022777"/>
    </source>
</evidence>
<dbReference type="Proteomes" id="UP001597094">
    <property type="component" value="Unassembled WGS sequence"/>
</dbReference>